<proteinExistence type="predicted"/>
<dbReference type="AlphaFoldDB" id="A0A0A8YY27"/>
<protein>
    <submittedName>
        <fullName evidence="1">Uncharacterized protein</fullName>
    </submittedName>
</protein>
<sequence>MLKTLNIDILWLRNRYKVLETCT</sequence>
<reference evidence="1" key="2">
    <citation type="journal article" date="2015" name="Data Brief">
        <title>Shoot transcriptome of the giant reed, Arundo donax.</title>
        <authorList>
            <person name="Barrero R.A."/>
            <person name="Guerrero F.D."/>
            <person name="Moolhuijzen P."/>
            <person name="Goolsby J.A."/>
            <person name="Tidwell J."/>
            <person name="Bellgard S.E."/>
            <person name="Bellgard M.I."/>
        </authorList>
    </citation>
    <scope>NUCLEOTIDE SEQUENCE</scope>
    <source>
        <tissue evidence="1">Shoot tissue taken approximately 20 cm above the soil surface</tissue>
    </source>
</reference>
<name>A0A0A8YY27_ARUDO</name>
<evidence type="ECO:0000313" key="1">
    <source>
        <dbReference type="EMBL" id="JAD29395.1"/>
    </source>
</evidence>
<accession>A0A0A8YY27</accession>
<dbReference type="EMBL" id="GBRH01268500">
    <property type="protein sequence ID" value="JAD29395.1"/>
    <property type="molecule type" value="Transcribed_RNA"/>
</dbReference>
<reference evidence="1" key="1">
    <citation type="submission" date="2014-09" db="EMBL/GenBank/DDBJ databases">
        <authorList>
            <person name="Magalhaes I.L.F."/>
            <person name="Oliveira U."/>
            <person name="Santos F.R."/>
            <person name="Vidigal T.H.D.A."/>
            <person name="Brescovit A.D."/>
            <person name="Santos A.J."/>
        </authorList>
    </citation>
    <scope>NUCLEOTIDE SEQUENCE</scope>
    <source>
        <tissue evidence="1">Shoot tissue taken approximately 20 cm above the soil surface</tissue>
    </source>
</reference>
<organism evidence="1">
    <name type="scientific">Arundo donax</name>
    <name type="common">Giant reed</name>
    <name type="synonym">Donax arundinaceus</name>
    <dbReference type="NCBI Taxonomy" id="35708"/>
    <lineage>
        <taxon>Eukaryota</taxon>
        <taxon>Viridiplantae</taxon>
        <taxon>Streptophyta</taxon>
        <taxon>Embryophyta</taxon>
        <taxon>Tracheophyta</taxon>
        <taxon>Spermatophyta</taxon>
        <taxon>Magnoliopsida</taxon>
        <taxon>Liliopsida</taxon>
        <taxon>Poales</taxon>
        <taxon>Poaceae</taxon>
        <taxon>PACMAD clade</taxon>
        <taxon>Arundinoideae</taxon>
        <taxon>Arundineae</taxon>
        <taxon>Arundo</taxon>
    </lineage>
</organism>